<proteinExistence type="predicted"/>
<evidence type="ECO:0000259" key="5">
    <source>
        <dbReference type="Pfam" id="PF13947"/>
    </source>
</evidence>
<reference evidence="7 8" key="1">
    <citation type="journal article" date="2020" name="Mol. Biol. Evol.">
        <title>Distinct Expression and Methylation Patterns for Genes with Different Fates following a Single Whole-Genome Duplication in Flowering Plants.</title>
        <authorList>
            <person name="Shi T."/>
            <person name="Rahmani R.S."/>
            <person name="Gugger P.F."/>
            <person name="Wang M."/>
            <person name="Li H."/>
            <person name="Zhang Y."/>
            <person name="Li Z."/>
            <person name="Wang Q."/>
            <person name="Van de Peer Y."/>
            <person name="Marchal K."/>
            <person name="Chen J."/>
        </authorList>
    </citation>
    <scope>NUCLEOTIDE SEQUENCE [LARGE SCALE GENOMIC DNA]</scope>
    <source>
        <tissue evidence="7">Leaf</tissue>
    </source>
</reference>
<dbReference type="Proteomes" id="UP000607653">
    <property type="component" value="Unassembled WGS sequence"/>
</dbReference>
<evidence type="ECO:0000313" key="8">
    <source>
        <dbReference type="Proteomes" id="UP000607653"/>
    </source>
</evidence>
<feature type="domain" description="Wall-associated receptor kinase galacturonan-binding" evidence="5">
    <location>
        <begin position="35"/>
        <end position="98"/>
    </location>
</feature>
<sequence>MIPTHHLTFLFTLILVLVVDVLRCLSNDDPPYLSCRPFNCGDITGVQYPFREKGNLNDCGHPGYDLECGEDNATIVINSERYRVLNIDHGHRVLKVARVDLWDINICPQKLVNTTLDLNFFGYAPGTINLTLFYGCSLLSSSAYINTIIFLSQDSCRASTNNGLSGPIFYGLLPNPFTTPWICGASMVVPVIGSSEVKYYYDLGGVFKQGFEVHWIVNDSFCGECLDSGGGCGYNSTLEQPTCFCPDGAYPTTCPPGPSGM</sequence>
<organism evidence="7 8">
    <name type="scientific">Nelumbo nucifera</name>
    <name type="common">Sacred lotus</name>
    <dbReference type="NCBI Taxonomy" id="4432"/>
    <lineage>
        <taxon>Eukaryota</taxon>
        <taxon>Viridiplantae</taxon>
        <taxon>Streptophyta</taxon>
        <taxon>Embryophyta</taxon>
        <taxon>Tracheophyta</taxon>
        <taxon>Spermatophyta</taxon>
        <taxon>Magnoliopsida</taxon>
        <taxon>Proteales</taxon>
        <taxon>Nelumbonaceae</taxon>
        <taxon>Nelumbo</taxon>
    </lineage>
</organism>
<accession>A0A822YVJ2</accession>
<keyword evidence="3" id="KW-0325">Glycoprotein</keyword>
<keyword evidence="8" id="KW-1185">Reference proteome</keyword>
<dbReference type="Pfam" id="PF13947">
    <property type="entry name" value="GUB_WAK_bind"/>
    <property type="match status" value="1"/>
</dbReference>
<comment type="subcellular location">
    <subcellularLocation>
        <location evidence="1">Membrane</location>
        <topology evidence="1">Single-pass membrane protein</topology>
    </subcellularLocation>
</comment>
<feature type="chain" id="PRO_5033045130" evidence="4">
    <location>
        <begin position="27"/>
        <end position="261"/>
    </location>
</feature>
<dbReference type="InterPro" id="IPR025287">
    <property type="entry name" value="WAK_GUB"/>
</dbReference>
<feature type="signal peptide" evidence="4">
    <location>
        <begin position="1"/>
        <end position="26"/>
    </location>
</feature>
<evidence type="ECO:0000256" key="1">
    <source>
        <dbReference type="ARBA" id="ARBA00004167"/>
    </source>
</evidence>
<gene>
    <name evidence="7" type="ORF">HUJ06_006049</name>
</gene>
<evidence type="ECO:0000256" key="3">
    <source>
        <dbReference type="ARBA" id="ARBA00023180"/>
    </source>
</evidence>
<dbReference type="AlphaFoldDB" id="A0A822YVJ2"/>
<dbReference type="PANTHER" id="PTHR33138:SF1">
    <property type="entry name" value="OS01G0113900 PROTEIN"/>
    <property type="match status" value="1"/>
</dbReference>
<keyword evidence="2 4" id="KW-0732">Signal</keyword>
<feature type="domain" description="Wall-associated receptor kinase C-terminal" evidence="6">
    <location>
        <begin position="179"/>
        <end position="248"/>
    </location>
</feature>
<dbReference type="GO" id="GO:0016020">
    <property type="term" value="C:membrane"/>
    <property type="evidence" value="ECO:0007669"/>
    <property type="project" value="UniProtKB-SubCell"/>
</dbReference>
<evidence type="ECO:0000313" key="7">
    <source>
        <dbReference type="EMBL" id="DAD35409.1"/>
    </source>
</evidence>
<comment type="caution">
    <text evidence="7">The sequence shown here is derived from an EMBL/GenBank/DDBJ whole genome shotgun (WGS) entry which is preliminary data.</text>
</comment>
<evidence type="ECO:0000259" key="6">
    <source>
        <dbReference type="Pfam" id="PF14380"/>
    </source>
</evidence>
<dbReference type="InterPro" id="IPR032872">
    <property type="entry name" value="WAK_assoc_C"/>
</dbReference>
<dbReference type="GO" id="GO:0030247">
    <property type="term" value="F:polysaccharide binding"/>
    <property type="evidence" value="ECO:0007669"/>
    <property type="project" value="InterPro"/>
</dbReference>
<evidence type="ECO:0000256" key="2">
    <source>
        <dbReference type="ARBA" id="ARBA00022729"/>
    </source>
</evidence>
<dbReference type="PANTHER" id="PTHR33138">
    <property type="entry name" value="OS01G0690200 PROTEIN"/>
    <property type="match status" value="1"/>
</dbReference>
<protein>
    <submittedName>
        <fullName evidence="7">Uncharacterized protein</fullName>
    </submittedName>
</protein>
<evidence type="ECO:0000256" key="4">
    <source>
        <dbReference type="SAM" id="SignalP"/>
    </source>
</evidence>
<name>A0A822YVJ2_NELNU</name>
<dbReference type="EMBL" id="DUZY01000004">
    <property type="protein sequence ID" value="DAD35409.1"/>
    <property type="molecule type" value="Genomic_DNA"/>
</dbReference>
<dbReference type="Pfam" id="PF14380">
    <property type="entry name" value="WAK_assoc"/>
    <property type="match status" value="1"/>
</dbReference>